<dbReference type="Gene3D" id="3.30.710.10">
    <property type="entry name" value="Potassium Channel Kv1.1, Chain A"/>
    <property type="match status" value="1"/>
</dbReference>
<dbReference type="InterPro" id="IPR045005">
    <property type="entry name" value="BPM1-6"/>
</dbReference>
<keyword evidence="7" id="KW-1185">Reference proteome</keyword>
<name>A0A2K2D2F3_BRADI</name>
<evidence type="ECO:0000259" key="4">
    <source>
        <dbReference type="Pfam" id="PF24570"/>
    </source>
</evidence>
<feature type="domain" description="BTB" evidence="3">
    <location>
        <begin position="182"/>
        <end position="251"/>
    </location>
</feature>
<reference evidence="5 6" key="1">
    <citation type="journal article" date="2010" name="Nature">
        <title>Genome sequencing and analysis of the model grass Brachypodium distachyon.</title>
        <authorList>
            <consortium name="International Brachypodium Initiative"/>
        </authorList>
    </citation>
    <scope>NUCLEOTIDE SEQUENCE [LARGE SCALE GENOMIC DNA]</scope>
    <source>
        <strain evidence="5 6">Bd21</strain>
    </source>
</reference>
<dbReference type="PANTHER" id="PTHR26379">
    <property type="entry name" value="BTB/POZ AND MATH DOMAIN-CONTAINING PROTEIN 1"/>
    <property type="match status" value="1"/>
</dbReference>
<dbReference type="EnsemblPlants" id="PNT68445">
    <property type="protein sequence ID" value="PNT68445"/>
    <property type="gene ID" value="BRADI_3g40720v3"/>
</dbReference>
<dbReference type="InterPro" id="IPR011333">
    <property type="entry name" value="SKP1/BTB/POZ_sf"/>
</dbReference>
<comment type="similarity">
    <text evidence="2">Belongs to the Tdpoz family.</text>
</comment>
<comment type="pathway">
    <text evidence="1">Protein modification; protein ubiquitination.</text>
</comment>
<dbReference type="Gene3D" id="1.25.40.420">
    <property type="match status" value="1"/>
</dbReference>
<evidence type="ECO:0000313" key="5">
    <source>
        <dbReference type="EMBL" id="PNT68445.1"/>
    </source>
</evidence>
<sequence length="318" mass="35194">MVDSCFVEFKLDRQSYSEKLANGSDGFMELVTIAGDDAFIVNYYLPQCRQYGKKSEYLRLGLLLLSKYKKTNPVFEAFVVGKDGAPSPSIANRATGAVFPGWTDEHWSFLYSWDWDHFLKPSDLESLWAANGGVVTIICGVVVRRDNPITVPASGILAHLRGMLNCADGSDVSFSVAELFGAMAEARMPCITVHGVEPATFKALLCFIYTDALPMDSGDLIGDPVDVFQNLLAAADRYAMDRLKLFCAQKLWDNVSADTVADVLACAETYSCRELKDSCMDFFVAEKNFKQAMLTEGFVRLGQKFPSILTELRKRAGI</sequence>
<evidence type="ECO:0000259" key="3">
    <source>
        <dbReference type="Pfam" id="PF00651"/>
    </source>
</evidence>
<accession>A0A2K2D2F3</accession>
<dbReference type="EMBL" id="CM000882">
    <property type="protein sequence ID" value="PNT68445.1"/>
    <property type="molecule type" value="Genomic_DNA"/>
</dbReference>
<gene>
    <name evidence="5" type="ORF">BRADI_3g40720v3</name>
</gene>
<dbReference type="InterPro" id="IPR000210">
    <property type="entry name" value="BTB/POZ_dom"/>
</dbReference>
<reference evidence="6" key="3">
    <citation type="submission" date="2018-08" db="UniProtKB">
        <authorList>
            <consortium name="EnsemblPlants"/>
        </authorList>
    </citation>
    <scope>IDENTIFICATION</scope>
    <source>
        <strain evidence="6">cv. Bd21</strain>
    </source>
</reference>
<evidence type="ECO:0000313" key="7">
    <source>
        <dbReference type="Proteomes" id="UP000008810"/>
    </source>
</evidence>
<evidence type="ECO:0000256" key="1">
    <source>
        <dbReference type="ARBA" id="ARBA00004906"/>
    </source>
</evidence>
<dbReference type="Pfam" id="PF24570">
    <property type="entry name" value="BACK_BPM_SPOP"/>
    <property type="match status" value="1"/>
</dbReference>
<dbReference type="Proteomes" id="UP000008810">
    <property type="component" value="Chromosome 3"/>
</dbReference>
<proteinExistence type="inferred from homology"/>
<dbReference type="Gramene" id="PNT68445">
    <property type="protein sequence ID" value="PNT68445"/>
    <property type="gene ID" value="BRADI_3g40720v3"/>
</dbReference>
<dbReference type="SUPFAM" id="SSF54695">
    <property type="entry name" value="POZ domain"/>
    <property type="match status" value="1"/>
</dbReference>
<reference evidence="5" key="2">
    <citation type="submission" date="2017-06" db="EMBL/GenBank/DDBJ databases">
        <title>WGS assembly of Brachypodium distachyon.</title>
        <authorList>
            <consortium name="The International Brachypodium Initiative"/>
            <person name="Lucas S."/>
            <person name="Harmon-Smith M."/>
            <person name="Lail K."/>
            <person name="Tice H."/>
            <person name="Grimwood J."/>
            <person name="Bruce D."/>
            <person name="Barry K."/>
            <person name="Shu S."/>
            <person name="Lindquist E."/>
            <person name="Wang M."/>
            <person name="Pitluck S."/>
            <person name="Vogel J.P."/>
            <person name="Garvin D.F."/>
            <person name="Mockler T.C."/>
            <person name="Schmutz J."/>
            <person name="Rokhsar D."/>
            <person name="Bevan M.W."/>
        </authorList>
    </citation>
    <scope>NUCLEOTIDE SEQUENCE</scope>
    <source>
        <strain evidence="5">Bd21</strain>
    </source>
</reference>
<dbReference type="InParanoid" id="A0A2K2D2F3"/>
<organism evidence="5">
    <name type="scientific">Brachypodium distachyon</name>
    <name type="common">Purple false brome</name>
    <name type="synonym">Trachynia distachya</name>
    <dbReference type="NCBI Taxonomy" id="15368"/>
    <lineage>
        <taxon>Eukaryota</taxon>
        <taxon>Viridiplantae</taxon>
        <taxon>Streptophyta</taxon>
        <taxon>Embryophyta</taxon>
        <taxon>Tracheophyta</taxon>
        <taxon>Spermatophyta</taxon>
        <taxon>Magnoliopsida</taxon>
        <taxon>Liliopsida</taxon>
        <taxon>Poales</taxon>
        <taxon>Poaceae</taxon>
        <taxon>BOP clade</taxon>
        <taxon>Pooideae</taxon>
        <taxon>Stipodae</taxon>
        <taxon>Brachypodieae</taxon>
        <taxon>Brachypodium</taxon>
    </lineage>
</organism>
<dbReference type="InterPro" id="IPR056423">
    <property type="entry name" value="BACK_BPM_SPOP"/>
</dbReference>
<dbReference type="AlphaFoldDB" id="A0A2K2D2F3"/>
<dbReference type="PANTHER" id="PTHR26379:SF238">
    <property type="entry name" value="OS08G0523100 PROTEIN"/>
    <property type="match status" value="1"/>
</dbReference>
<dbReference type="GO" id="GO:0016567">
    <property type="term" value="P:protein ubiquitination"/>
    <property type="evidence" value="ECO:0007669"/>
    <property type="project" value="InterPro"/>
</dbReference>
<dbReference type="OrthoDB" id="6359816at2759"/>
<evidence type="ECO:0000313" key="6">
    <source>
        <dbReference type="EnsemblPlants" id="PNT68445"/>
    </source>
</evidence>
<protein>
    <submittedName>
        <fullName evidence="5 6">Uncharacterized protein</fullName>
    </submittedName>
</protein>
<evidence type="ECO:0000256" key="2">
    <source>
        <dbReference type="ARBA" id="ARBA00010846"/>
    </source>
</evidence>
<dbReference type="ExpressionAtlas" id="A0A2K2D2F3">
    <property type="expression patterns" value="baseline"/>
</dbReference>
<feature type="domain" description="BPM/SPOP BACK" evidence="4">
    <location>
        <begin position="259"/>
        <end position="312"/>
    </location>
</feature>
<dbReference type="Pfam" id="PF00651">
    <property type="entry name" value="BTB"/>
    <property type="match status" value="1"/>
</dbReference>